<sequence length="234" mass="25796">MGLSSLSSLSFFKSLRANNRQFAVIGLGRFGRAVCMTLHHLGYEVLGVDMDERRVNRILNDELVSHALTLDSTDPTALKEAGLYEFDTVIVSIGNFVQESVITVLNLKEGGVPHVVAKASSDIHGKLLKRVGADHIVYPEHEMGCELARSLTRPGLLERFELDPDNSIVEVVVPAEFDGKTIADLDLRKRYGLNLLAVCKEGTFEINPSPVTRLQKGWLMVVIGSNKCIDRLPV</sequence>
<evidence type="ECO:0000313" key="3">
    <source>
        <dbReference type="EMBL" id="WNZ21596.1"/>
    </source>
</evidence>
<dbReference type="PROSITE" id="PS51201">
    <property type="entry name" value="RCK_N"/>
    <property type="match status" value="1"/>
</dbReference>
<dbReference type="SUPFAM" id="SSF51735">
    <property type="entry name" value="NAD(P)-binding Rossmann-fold domains"/>
    <property type="match status" value="1"/>
</dbReference>
<dbReference type="Pfam" id="PF02080">
    <property type="entry name" value="TrkA_C"/>
    <property type="match status" value="1"/>
</dbReference>
<accession>A0AA96WHV0</accession>
<feature type="domain" description="RCK C-terminal" evidence="2">
    <location>
        <begin position="155"/>
        <end position="234"/>
    </location>
</feature>
<protein>
    <submittedName>
        <fullName evidence="3">TrkA family potassium uptake protein</fullName>
    </submittedName>
</protein>
<dbReference type="InterPro" id="IPR003148">
    <property type="entry name" value="RCK_N"/>
</dbReference>
<organism evidence="3">
    <name type="scientific">Leptolyngbya sp. NK1-12</name>
    <dbReference type="NCBI Taxonomy" id="2547451"/>
    <lineage>
        <taxon>Bacteria</taxon>
        <taxon>Bacillati</taxon>
        <taxon>Cyanobacteriota</taxon>
        <taxon>Cyanophyceae</taxon>
        <taxon>Leptolyngbyales</taxon>
        <taxon>Leptolyngbyaceae</taxon>
        <taxon>Leptolyngbya group</taxon>
        <taxon>Leptolyngbya</taxon>
    </lineage>
</organism>
<dbReference type="PANTHER" id="PTHR43833:SF7">
    <property type="entry name" value="KTR SYSTEM POTASSIUM UPTAKE PROTEIN C"/>
    <property type="match status" value="1"/>
</dbReference>
<name>A0AA96WHV0_9CYAN</name>
<dbReference type="EMBL" id="CP053586">
    <property type="protein sequence ID" value="WNZ21596.1"/>
    <property type="molecule type" value="Genomic_DNA"/>
</dbReference>
<dbReference type="Gene3D" id="3.40.50.720">
    <property type="entry name" value="NAD(P)-binding Rossmann-like Domain"/>
    <property type="match status" value="1"/>
</dbReference>
<dbReference type="InterPro" id="IPR036291">
    <property type="entry name" value="NAD(P)-bd_dom_sf"/>
</dbReference>
<feature type="domain" description="RCK N-terminal" evidence="1">
    <location>
        <begin position="19"/>
        <end position="137"/>
    </location>
</feature>
<evidence type="ECO:0000259" key="2">
    <source>
        <dbReference type="PROSITE" id="PS51202"/>
    </source>
</evidence>
<dbReference type="Pfam" id="PF02254">
    <property type="entry name" value="TrkA_N"/>
    <property type="match status" value="1"/>
</dbReference>
<dbReference type="GO" id="GO:0008324">
    <property type="term" value="F:monoatomic cation transmembrane transporter activity"/>
    <property type="evidence" value="ECO:0007669"/>
    <property type="project" value="InterPro"/>
</dbReference>
<dbReference type="InterPro" id="IPR036721">
    <property type="entry name" value="RCK_C_sf"/>
</dbReference>
<dbReference type="GO" id="GO:0006813">
    <property type="term" value="P:potassium ion transport"/>
    <property type="evidence" value="ECO:0007669"/>
    <property type="project" value="InterPro"/>
</dbReference>
<dbReference type="InterPro" id="IPR006037">
    <property type="entry name" value="RCK_C"/>
</dbReference>
<reference evidence="3" key="1">
    <citation type="submission" date="2020-05" db="EMBL/GenBank/DDBJ databases">
        <authorList>
            <person name="Zhu T."/>
            <person name="Keshari N."/>
            <person name="Lu X."/>
        </authorList>
    </citation>
    <scope>NUCLEOTIDE SEQUENCE</scope>
    <source>
        <strain evidence="3">NK1-12</strain>
    </source>
</reference>
<dbReference type="RefSeq" id="WP_316432851.1">
    <property type="nucleotide sequence ID" value="NZ_CP053586.1"/>
</dbReference>
<dbReference type="Gene3D" id="3.30.70.1450">
    <property type="entry name" value="Regulator of K+ conductance, C-terminal domain"/>
    <property type="match status" value="1"/>
</dbReference>
<gene>
    <name evidence="3" type="ORF">HJG54_01060</name>
</gene>
<dbReference type="SUPFAM" id="SSF116726">
    <property type="entry name" value="TrkA C-terminal domain-like"/>
    <property type="match status" value="1"/>
</dbReference>
<dbReference type="InterPro" id="IPR050721">
    <property type="entry name" value="Trk_Ktr_HKT_K-transport"/>
</dbReference>
<proteinExistence type="predicted"/>
<dbReference type="PROSITE" id="PS51202">
    <property type="entry name" value="RCK_C"/>
    <property type="match status" value="1"/>
</dbReference>
<evidence type="ECO:0000259" key="1">
    <source>
        <dbReference type="PROSITE" id="PS51201"/>
    </source>
</evidence>
<dbReference type="PANTHER" id="PTHR43833">
    <property type="entry name" value="POTASSIUM CHANNEL PROTEIN 2-RELATED-RELATED"/>
    <property type="match status" value="1"/>
</dbReference>
<dbReference type="AlphaFoldDB" id="A0AA96WHV0"/>